<evidence type="ECO:0000256" key="3">
    <source>
        <dbReference type="ARBA" id="ARBA00022449"/>
    </source>
</evidence>
<evidence type="ECO:0000313" key="12">
    <source>
        <dbReference type="Proteomes" id="UP000605259"/>
    </source>
</evidence>
<dbReference type="NCBIfam" id="TIGR00931">
    <property type="entry name" value="antiport_nhaC"/>
    <property type="match status" value="1"/>
</dbReference>
<comment type="subcellular location">
    <subcellularLocation>
        <location evidence="1">Cell membrane</location>
        <topology evidence="1">Multi-pass membrane protein</topology>
    </subcellularLocation>
</comment>
<feature type="transmembrane region" description="Helical" evidence="9">
    <location>
        <begin position="191"/>
        <end position="210"/>
    </location>
</feature>
<evidence type="ECO:0000256" key="6">
    <source>
        <dbReference type="ARBA" id="ARBA00022989"/>
    </source>
</evidence>
<dbReference type="EMBL" id="BMFK01000002">
    <property type="protein sequence ID" value="GGE75149.1"/>
    <property type="molecule type" value="Genomic_DNA"/>
</dbReference>
<dbReference type="InterPro" id="IPR004770">
    <property type="entry name" value="Na/H_antiport_NhaC"/>
</dbReference>
<feature type="transmembrane region" description="Helical" evidence="9">
    <location>
        <begin position="36"/>
        <end position="55"/>
    </location>
</feature>
<dbReference type="Proteomes" id="UP000605259">
    <property type="component" value="Unassembled WGS sequence"/>
</dbReference>
<evidence type="ECO:0000259" key="10">
    <source>
        <dbReference type="Pfam" id="PF03553"/>
    </source>
</evidence>
<reference evidence="11" key="2">
    <citation type="submission" date="2020-09" db="EMBL/GenBank/DDBJ databases">
        <authorList>
            <person name="Sun Q."/>
            <person name="Zhou Y."/>
        </authorList>
    </citation>
    <scope>NUCLEOTIDE SEQUENCE</scope>
    <source>
        <strain evidence="11">CGMCC 1.12698</strain>
    </source>
</reference>
<accession>A0A917AUZ9</accession>
<protein>
    <submittedName>
        <fullName evidence="11">Tyrosine transporter</fullName>
    </submittedName>
</protein>
<evidence type="ECO:0000256" key="5">
    <source>
        <dbReference type="ARBA" id="ARBA00022692"/>
    </source>
</evidence>
<feature type="domain" description="Na+/H+ antiporter NhaC-like C-terminal" evidence="10">
    <location>
        <begin position="159"/>
        <end position="451"/>
    </location>
</feature>
<dbReference type="InterPro" id="IPR018461">
    <property type="entry name" value="Na/H_Antiport_NhaC-like_C"/>
</dbReference>
<dbReference type="GO" id="GO:0015297">
    <property type="term" value="F:antiporter activity"/>
    <property type="evidence" value="ECO:0007669"/>
    <property type="project" value="UniProtKB-KW"/>
</dbReference>
<keyword evidence="4" id="KW-1003">Cell membrane</keyword>
<feature type="transmembrane region" description="Helical" evidence="9">
    <location>
        <begin position="351"/>
        <end position="376"/>
    </location>
</feature>
<evidence type="ECO:0000256" key="2">
    <source>
        <dbReference type="ARBA" id="ARBA00022448"/>
    </source>
</evidence>
<feature type="transmembrane region" description="Helical" evidence="9">
    <location>
        <begin position="231"/>
        <end position="250"/>
    </location>
</feature>
<feature type="transmembrane region" description="Helical" evidence="9">
    <location>
        <begin position="12"/>
        <end position="30"/>
    </location>
</feature>
<evidence type="ECO:0000256" key="9">
    <source>
        <dbReference type="SAM" id="Phobius"/>
    </source>
</evidence>
<keyword evidence="6 9" id="KW-1133">Transmembrane helix</keyword>
<comment type="similarity">
    <text evidence="8">Belongs to the NhaC Na(+)/H(+) (TC 2.A.35) antiporter family.</text>
</comment>
<dbReference type="PANTHER" id="PTHR33451:SF6">
    <property type="entry name" value="NA(+)_H(+) ANTIPORTER NHAC"/>
    <property type="match status" value="1"/>
</dbReference>
<dbReference type="PANTHER" id="PTHR33451">
    <property type="entry name" value="MALATE-2H(+)/NA(+)-LACTATE ANTIPORTER"/>
    <property type="match status" value="1"/>
</dbReference>
<feature type="transmembrane region" description="Helical" evidence="9">
    <location>
        <begin position="108"/>
        <end position="138"/>
    </location>
</feature>
<keyword evidence="7 9" id="KW-0472">Membrane</keyword>
<keyword evidence="5 9" id="KW-0812">Transmembrane</keyword>
<feature type="transmembrane region" description="Helical" evidence="9">
    <location>
        <begin position="397"/>
        <end position="420"/>
    </location>
</feature>
<feature type="transmembrane region" description="Helical" evidence="9">
    <location>
        <begin position="256"/>
        <end position="273"/>
    </location>
</feature>
<comment type="caution">
    <text evidence="11">The sequence shown here is derived from an EMBL/GenBank/DDBJ whole genome shotgun (WGS) entry which is preliminary data.</text>
</comment>
<evidence type="ECO:0000256" key="4">
    <source>
        <dbReference type="ARBA" id="ARBA00022475"/>
    </source>
</evidence>
<evidence type="ECO:0000256" key="1">
    <source>
        <dbReference type="ARBA" id="ARBA00004651"/>
    </source>
</evidence>
<reference evidence="11" key="1">
    <citation type="journal article" date="2014" name="Int. J. Syst. Evol. Microbiol.">
        <title>Complete genome sequence of Corynebacterium casei LMG S-19264T (=DSM 44701T), isolated from a smear-ripened cheese.</title>
        <authorList>
            <consortium name="US DOE Joint Genome Institute (JGI-PGF)"/>
            <person name="Walter F."/>
            <person name="Albersmeier A."/>
            <person name="Kalinowski J."/>
            <person name="Ruckert C."/>
        </authorList>
    </citation>
    <scope>NUCLEOTIDE SEQUENCE</scope>
    <source>
        <strain evidence="11">CGMCC 1.12698</strain>
    </source>
</reference>
<dbReference type="GO" id="GO:0005886">
    <property type="term" value="C:plasma membrane"/>
    <property type="evidence" value="ECO:0007669"/>
    <property type="project" value="UniProtKB-SubCell"/>
</dbReference>
<keyword evidence="12" id="KW-1185">Reference proteome</keyword>
<dbReference type="InterPro" id="IPR052180">
    <property type="entry name" value="NhaC_Na-H+_Antiporter"/>
</dbReference>
<keyword evidence="2" id="KW-0813">Transport</keyword>
<keyword evidence="3" id="KW-0050">Antiport</keyword>
<proteinExistence type="inferred from homology"/>
<evidence type="ECO:0000313" key="11">
    <source>
        <dbReference type="EMBL" id="GGE75149.1"/>
    </source>
</evidence>
<evidence type="ECO:0000256" key="8">
    <source>
        <dbReference type="ARBA" id="ARBA00038435"/>
    </source>
</evidence>
<evidence type="ECO:0000256" key="7">
    <source>
        <dbReference type="ARBA" id="ARBA00023136"/>
    </source>
</evidence>
<feature type="transmembrane region" description="Helical" evidence="9">
    <location>
        <begin position="315"/>
        <end position="339"/>
    </location>
</feature>
<sequence length="457" mass="48996">MEKKHIASKVESVVLLVFILGMIGYFIIGLKAPPHIPILFAFMVTLGFGFVKRVSWSVMDKGMREGISSGIVPIFIFILIGVLIGVWVASGTIPTMIVYGFEFVSRDFFLVTVFVVCAIVGTSIGSAFTTAATVGIAFIGMGGALGYDLAIVAGAIISGAFFGDKMSPLSDTTNLSPAVAGADMFEHIKNMMWTTIPAFVISFILFFIVGMNVSSETTVELTLFQDTLREYSIISPITLIGPLLLFVFAWRKIPAIPTLLVGILSGVILIFVFQPETTMQQLVSIMQDGVKSQTGVADVDALLTRGGIQSMMWSVSLILLSLGMGGLLIELGIIAQLVHAISSLVNTTGKLVLSTACTAMGINFILGEQYLSIILTGKAYAEKFQELDLHPKNLSRVLEDAGTVINPLVPWGVSGVFLTATLGVPTMEYLPFAFFCLLCPVITVILGFTGIGITKTR</sequence>
<feature type="transmembrane region" description="Helical" evidence="9">
    <location>
        <begin position="145"/>
        <end position="163"/>
    </location>
</feature>
<feature type="transmembrane region" description="Helical" evidence="9">
    <location>
        <begin position="67"/>
        <end position="88"/>
    </location>
</feature>
<feature type="transmembrane region" description="Helical" evidence="9">
    <location>
        <begin position="432"/>
        <end position="453"/>
    </location>
</feature>
<dbReference type="Pfam" id="PF03553">
    <property type="entry name" value="Na_H_antiporter"/>
    <property type="match status" value="1"/>
</dbReference>
<dbReference type="AlphaFoldDB" id="A0A917AUZ9"/>
<gene>
    <name evidence="11" type="ORF">GCM10007140_26280</name>
</gene>
<name>A0A917AUZ9_9BACI</name>
<organism evidence="11 12">
    <name type="scientific">Priestia taiwanensis</name>
    <dbReference type="NCBI Taxonomy" id="1347902"/>
    <lineage>
        <taxon>Bacteria</taxon>
        <taxon>Bacillati</taxon>
        <taxon>Bacillota</taxon>
        <taxon>Bacilli</taxon>
        <taxon>Bacillales</taxon>
        <taxon>Bacillaceae</taxon>
        <taxon>Priestia</taxon>
    </lineage>
</organism>